<dbReference type="InterPro" id="IPR012317">
    <property type="entry name" value="Poly(ADP-ribose)pol_cat_dom"/>
</dbReference>
<keyword evidence="3 6" id="KW-0808">Transferase</keyword>
<feature type="region of interest" description="Disordered" evidence="7">
    <location>
        <begin position="1"/>
        <end position="24"/>
    </location>
</feature>
<dbReference type="PROSITE" id="PS51059">
    <property type="entry name" value="PARP_CATALYTIC"/>
    <property type="match status" value="1"/>
</dbReference>
<dbReference type="GO" id="GO:0003714">
    <property type="term" value="F:transcription corepressor activity"/>
    <property type="evidence" value="ECO:0007669"/>
    <property type="project" value="TreeGrafter"/>
</dbReference>
<protein>
    <recommendedName>
        <fullName evidence="6">Poly [ADP-ribose] polymerase</fullName>
        <shortName evidence="6">PARP</shortName>
        <ecNumber evidence="6">2.4.2.-</ecNumber>
    </recommendedName>
</protein>
<dbReference type="GO" id="GO:0005737">
    <property type="term" value="C:cytoplasm"/>
    <property type="evidence" value="ECO:0007669"/>
    <property type="project" value="TreeGrafter"/>
</dbReference>
<keyword evidence="5" id="KW-0539">Nucleus</keyword>
<dbReference type="Gene3D" id="3.40.220.10">
    <property type="entry name" value="Leucine Aminopeptidase, subunit E, domain 1"/>
    <property type="match status" value="1"/>
</dbReference>
<evidence type="ECO:0000256" key="2">
    <source>
        <dbReference type="ARBA" id="ARBA00022676"/>
    </source>
</evidence>
<dbReference type="InterPro" id="IPR043472">
    <property type="entry name" value="Macro_dom-like"/>
</dbReference>
<dbReference type="PANTHER" id="PTHR14453:SF67">
    <property type="entry name" value="POLY [ADP-RIBOSE] POLYMERASE"/>
    <property type="match status" value="1"/>
</dbReference>
<name>A0A820EF23_9BILA</name>
<evidence type="ECO:0000256" key="4">
    <source>
        <dbReference type="ARBA" id="ARBA00023027"/>
    </source>
</evidence>
<dbReference type="InterPro" id="IPR052056">
    <property type="entry name" value="Mono-ARTD/PARP"/>
</dbReference>
<evidence type="ECO:0000313" key="10">
    <source>
        <dbReference type="Proteomes" id="UP000663851"/>
    </source>
</evidence>
<gene>
    <name evidence="9" type="ORF">HFQ381_LOCUS10101</name>
</gene>
<dbReference type="GO" id="GO:0010629">
    <property type="term" value="P:negative regulation of gene expression"/>
    <property type="evidence" value="ECO:0007669"/>
    <property type="project" value="TreeGrafter"/>
</dbReference>
<dbReference type="InterPro" id="IPR037197">
    <property type="entry name" value="WWE_dom_sf"/>
</dbReference>
<proteinExistence type="predicted"/>
<dbReference type="PANTHER" id="PTHR14453">
    <property type="entry name" value="PARP/ZINC FINGER CCCH TYPE DOMAIN CONTAINING PROTEIN"/>
    <property type="match status" value="1"/>
</dbReference>
<accession>A0A820EF23</accession>
<dbReference type="Pfam" id="PF00644">
    <property type="entry name" value="PARP"/>
    <property type="match status" value="1"/>
</dbReference>
<dbReference type="Pfam" id="PF01661">
    <property type="entry name" value="Macro"/>
    <property type="match status" value="1"/>
</dbReference>
<dbReference type="SUPFAM" id="SSF52949">
    <property type="entry name" value="Macro domain-like"/>
    <property type="match status" value="1"/>
</dbReference>
<evidence type="ECO:0000256" key="6">
    <source>
        <dbReference type="RuleBase" id="RU362114"/>
    </source>
</evidence>
<dbReference type="GO" id="GO:0005634">
    <property type="term" value="C:nucleus"/>
    <property type="evidence" value="ECO:0007669"/>
    <property type="project" value="UniProtKB-SubCell"/>
</dbReference>
<dbReference type="InterPro" id="IPR002589">
    <property type="entry name" value="Macro_dom"/>
</dbReference>
<dbReference type="EMBL" id="CAJOBO010000547">
    <property type="protein sequence ID" value="CAF4245249.1"/>
    <property type="molecule type" value="Genomic_DNA"/>
</dbReference>
<evidence type="ECO:0000256" key="1">
    <source>
        <dbReference type="ARBA" id="ARBA00004123"/>
    </source>
</evidence>
<reference evidence="9" key="1">
    <citation type="submission" date="2021-02" db="EMBL/GenBank/DDBJ databases">
        <authorList>
            <person name="Nowell W R."/>
        </authorList>
    </citation>
    <scope>NUCLEOTIDE SEQUENCE</scope>
</reference>
<dbReference type="GO" id="GO:0003950">
    <property type="term" value="F:NAD+ poly-ADP-ribosyltransferase activity"/>
    <property type="evidence" value="ECO:0007669"/>
    <property type="project" value="UniProtKB-UniRule"/>
</dbReference>
<dbReference type="Proteomes" id="UP000663851">
    <property type="component" value="Unassembled WGS sequence"/>
</dbReference>
<organism evidence="9 10">
    <name type="scientific">Rotaria socialis</name>
    <dbReference type="NCBI Taxonomy" id="392032"/>
    <lineage>
        <taxon>Eukaryota</taxon>
        <taxon>Metazoa</taxon>
        <taxon>Spiralia</taxon>
        <taxon>Gnathifera</taxon>
        <taxon>Rotifera</taxon>
        <taxon>Eurotatoria</taxon>
        <taxon>Bdelloidea</taxon>
        <taxon>Philodinida</taxon>
        <taxon>Philodinidae</taxon>
        <taxon>Rotaria</taxon>
    </lineage>
</organism>
<dbReference type="Gene3D" id="3.30.720.50">
    <property type="match status" value="1"/>
</dbReference>
<dbReference type="AlphaFoldDB" id="A0A820EF23"/>
<feature type="compositionally biased region" description="Basic and acidic residues" evidence="7">
    <location>
        <begin position="1"/>
        <end position="17"/>
    </location>
</feature>
<comment type="caution">
    <text evidence="9">The sequence shown here is derived from an EMBL/GenBank/DDBJ whole genome shotgun (WGS) entry which is preliminary data.</text>
</comment>
<evidence type="ECO:0000313" key="9">
    <source>
        <dbReference type="EMBL" id="CAF4245249.1"/>
    </source>
</evidence>
<dbReference type="InterPro" id="IPR004170">
    <property type="entry name" value="WWE_dom"/>
</dbReference>
<evidence type="ECO:0000256" key="5">
    <source>
        <dbReference type="ARBA" id="ARBA00023242"/>
    </source>
</evidence>
<dbReference type="SUPFAM" id="SSF56399">
    <property type="entry name" value="ADP-ribosylation"/>
    <property type="match status" value="1"/>
</dbReference>
<keyword evidence="2 6" id="KW-0328">Glycosyltransferase</keyword>
<dbReference type="Gene3D" id="3.90.228.10">
    <property type="match status" value="1"/>
</dbReference>
<keyword evidence="4 6" id="KW-0520">NAD</keyword>
<evidence type="ECO:0000256" key="7">
    <source>
        <dbReference type="SAM" id="MobiDB-lite"/>
    </source>
</evidence>
<dbReference type="EC" id="2.4.2.-" evidence="6"/>
<dbReference type="Pfam" id="PF02825">
    <property type="entry name" value="WWE"/>
    <property type="match status" value="1"/>
</dbReference>
<feature type="domain" description="PARP catalytic" evidence="8">
    <location>
        <begin position="847"/>
        <end position="1027"/>
    </location>
</feature>
<evidence type="ECO:0000256" key="3">
    <source>
        <dbReference type="ARBA" id="ARBA00022679"/>
    </source>
</evidence>
<evidence type="ECO:0000259" key="8">
    <source>
        <dbReference type="PROSITE" id="PS51059"/>
    </source>
</evidence>
<sequence length="1027" mass="118014">MNGDFDQHLDEIHECPPRRPQSSMSTISQLNTFTDLSVIAVNNEQSITNQKSTISVLDDLLGDIDALLTLRQPNTSRRELYNEPAMLICQHKYASKLAAGGFFDQPKFCDKLKTEMKEIFSVETTITKIEDQSTLENMIIIEFKSKDQIANDTALEALKILLASVMTKLVDQNIGQWVKYKNCTRIIQAYADQNEYLQILCSHEEIGILISYFSKDKSTVLPTLCTTDAFLDKMLQKFLFTDISLPCISDLTTTNKSYLVQAILNLQNKIQTQNVFIMLELRCIHLFGLIDTARGIEKQIEEIKIKHASTTVELVLEQKQIKFLLDIHSDDLRALETNYNDTTIIKTLQEKKITAPNYAHDIIEKKIYVLASLCKPMDFEILEEDFGLIAHNECDNLKTIGRQYKCQIEIQSETKNKIYDIPTALVQDHISNKLTASAIEIHKNDLAEQEVDLVVICSTSMYLRDDILRRAGESAQQEYETISKRSSLEPFETNSGNLSCRRLLFLPWEINVTSQDAFYQSIRNFVSKAIQHAIKVHHTSIAFPSIGCGKLSVDKNIVANEMLVEAQAQLLSANVLLQINFVILPEQNDVFEAFQMKLENLQRGDLETKNFQIAYNFSTLKITIMSSSIEKQEECKKALNEYVKKSIFTCVPKHQQVLKRWTQPAINAFYKYCFDRNVVPDINIVVGSCKLFGLKAAVGDAENEYYREHIKQSEQARLIAIARDIIWAFQIDDNTWIKYKSELNALIEDAYSSKSLTVSINLIYVTDYIIPLSPVHNLSSKVLLRFYLTFYDIHAFKYLIHWNQFYFQFSYSDDDSVKYTIDFEQSIEICEKAQLQRKIIRNHGFDLPPYWAVQTENIAQFPVDENSTEYNEIRALFDTTMTNNYTVMHRIERIQNKQWYMQYNSYKSFSPKKNTEKKLFHGCPKESAQLIINSFFNRSFAGINGTAYGRGAYFSANAKYSNGYTKVTTSDAKKYMFVAYVLVGDCVRGNTNMKTPPAGFDSTTDGDHIFVTYRDDQAYAAYLIVYQ</sequence>
<comment type="subcellular location">
    <subcellularLocation>
        <location evidence="1">Nucleus</location>
    </subcellularLocation>
</comment>